<evidence type="ECO:0000259" key="1">
    <source>
        <dbReference type="Pfam" id="PF15607"/>
    </source>
</evidence>
<proteinExistence type="predicted"/>
<sequence>MAVIPLMPGEGFALLARNIAEARRVGMPRNMATPPVYLWFYLKVRNHGPWDYKQMNPVWANFGNFNYGATGTAAGIPANVLYRGGGFAQNRAKTSKKEWGHWYEQIPYGDDPRDQYWIKQGIDYANQHGY</sequence>
<comment type="caution">
    <text evidence="2">The sequence shown here is derived from an EMBL/GenBank/DDBJ whole genome shotgun (WGS) entry which is preliminary data.</text>
</comment>
<dbReference type="AlphaFoldDB" id="A0A1X1BWC1"/>
<keyword evidence="3" id="KW-1185">Reference proteome</keyword>
<dbReference type="RefSeq" id="WP_167373378.1">
    <property type="nucleotide sequence ID" value="NZ_MLFN01000024.1"/>
</dbReference>
<gene>
    <name evidence="2" type="ORF">HA41_10175</name>
</gene>
<dbReference type="Proteomes" id="UP000193933">
    <property type="component" value="Unassembled WGS sequence"/>
</dbReference>
<protein>
    <recommendedName>
        <fullName evidence="1">Bacterial toxin 44 domain-containing protein</fullName>
    </recommendedName>
</protein>
<name>A0A1X1BWC1_9GAMM</name>
<dbReference type="EMBL" id="MLFN01000024">
    <property type="protein sequence ID" value="ORM52900.1"/>
    <property type="molecule type" value="Genomic_DNA"/>
</dbReference>
<dbReference type="Pfam" id="PF15607">
    <property type="entry name" value="Ntox44"/>
    <property type="match status" value="1"/>
</dbReference>
<evidence type="ECO:0000313" key="3">
    <source>
        <dbReference type="Proteomes" id="UP000193933"/>
    </source>
</evidence>
<accession>A0A1X1BWC1</accession>
<evidence type="ECO:0000313" key="2">
    <source>
        <dbReference type="EMBL" id="ORM52900.1"/>
    </source>
</evidence>
<reference evidence="2 3" key="1">
    <citation type="journal article" date="2017" name="Antonie Van Leeuwenhoek">
        <title>Phylogenomic resolution of the bacterial genus Pantoea and its relationship with Erwinia and Tatumella.</title>
        <authorList>
            <person name="Palmer M."/>
            <person name="Steenkamp E.T."/>
            <person name="Coetzee M.P."/>
            <person name="Chan W.Y."/>
            <person name="van Zyl E."/>
            <person name="De Maayer P."/>
            <person name="Coutinho T.A."/>
            <person name="Blom J."/>
            <person name="Smits T.H."/>
            <person name="Duffy B."/>
            <person name="Venter S.N."/>
        </authorList>
    </citation>
    <scope>NUCLEOTIDE SEQUENCE [LARGE SCALE GENOMIC DNA]</scope>
    <source>
        <strain evidence="2 3">LMG 24534</strain>
    </source>
</reference>
<dbReference type="InterPro" id="IPR028946">
    <property type="entry name" value="Ntox44"/>
</dbReference>
<organism evidence="2 3">
    <name type="scientific">Pantoea conspicua</name>
    <dbReference type="NCBI Taxonomy" id="472705"/>
    <lineage>
        <taxon>Bacteria</taxon>
        <taxon>Pseudomonadati</taxon>
        <taxon>Pseudomonadota</taxon>
        <taxon>Gammaproteobacteria</taxon>
        <taxon>Enterobacterales</taxon>
        <taxon>Erwiniaceae</taxon>
        <taxon>Pantoea</taxon>
    </lineage>
</organism>
<feature type="domain" description="Bacterial toxin 44" evidence="1">
    <location>
        <begin position="60"/>
        <end position="126"/>
    </location>
</feature>